<sequence length="590" mass="63274">MPLRNLHPIKVTAKVNLSDVITVHSRPPSRPHSPSKLKAPQPPSSMLSEPVFRPRAKVSSSAITSIGRTSSSSSTENSTAKSTARPSSPFKRTQSHARKVSSTRSAVDAPISRPMAALAPHELSRQRSLTSTLEASVIVARRSSGTAHATPPASPSPRHSPDNTSTSPAVRVRAKVSGMAKSNGFSTSPTPPSSSHPSSPSFATMRPVESRSRAPSIADLRSLGSRPPSPTAPFVVHPITTPTSAANPHRYTPRIPANTASSRFFPPLSPATNRDLDHGVHVRVSAKIDPAAIPLPPQSPPSSTLSFSSQSSRDTLGSSISCSTAPTPNSHAPTTLATAERGGIVLDSGPTFDVFDRPCDSNSPGYSLGSPATYSEQPDDSDRQIRAEAKTNRKIEDLEITNRSLLAINASLEATKHRKDTEIRELRRKLRESRLMLPPRAYRAIKSSLSPEETADDDEDMDDDDGDEHDETYRRIKGMLEGLLEMGRRALRAEPRDFGTQGTGVKVLSAEEVRSWQGGMGDVFSIHSAPTDAETDEEHHPPRRSPPSSRAAVPGDGEITSIKDDDERAVETGGDQQNVEGLPPITVTFS</sequence>
<evidence type="ECO:0000313" key="2">
    <source>
        <dbReference type="Proteomes" id="UP001207468"/>
    </source>
</evidence>
<organism evidence="1 2">
    <name type="scientific">Russula earlei</name>
    <dbReference type="NCBI Taxonomy" id="71964"/>
    <lineage>
        <taxon>Eukaryota</taxon>
        <taxon>Fungi</taxon>
        <taxon>Dikarya</taxon>
        <taxon>Basidiomycota</taxon>
        <taxon>Agaricomycotina</taxon>
        <taxon>Agaricomycetes</taxon>
        <taxon>Russulales</taxon>
        <taxon>Russulaceae</taxon>
        <taxon>Russula</taxon>
    </lineage>
</organism>
<protein>
    <submittedName>
        <fullName evidence="1">Uncharacterized protein</fullName>
    </submittedName>
</protein>
<evidence type="ECO:0000313" key="1">
    <source>
        <dbReference type="EMBL" id="KAI9512882.1"/>
    </source>
</evidence>
<dbReference type="Proteomes" id="UP001207468">
    <property type="component" value="Unassembled WGS sequence"/>
</dbReference>
<keyword evidence="2" id="KW-1185">Reference proteome</keyword>
<reference evidence="1" key="1">
    <citation type="submission" date="2021-03" db="EMBL/GenBank/DDBJ databases">
        <title>Evolutionary priming and transition to the ectomycorrhizal habit in an iconic lineage of mushroom-forming fungi: is preadaptation a requirement?</title>
        <authorList>
            <consortium name="DOE Joint Genome Institute"/>
            <person name="Looney B.P."/>
            <person name="Miyauchi S."/>
            <person name="Morin E."/>
            <person name="Drula E."/>
            <person name="Courty P.E."/>
            <person name="Chicoki N."/>
            <person name="Fauchery L."/>
            <person name="Kohler A."/>
            <person name="Kuo A."/>
            <person name="LaButti K."/>
            <person name="Pangilinan J."/>
            <person name="Lipzen A."/>
            <person name="Riley R."/>
            <person name="Andreopoulos W."/>
            <person name="He G."/>
            <person name="Johnson J."/>
            <person name="Barry K.W."/>
            <person name="Grigoriev I.V."/>
            <person name="Nagy L."/>
            <person name="Hibbett D."/>
            <person name="Henrissat B."/>
            <person name="Matheny P.B."/>
            <person name="Labbe J."/>
            <person name="Martin A.F."/>
        </authorList>
    </citation>
    <scope>NUCLEOTIDE SEQUENCE</scope>
    <source>
        <strain evidence="1">BPL698</strain>
    </source>
</reference>
<comment type="caution">
    <text evidence="1">The sequence shown here is derived from an EMBL/GenBank/DDBJ whole genome shotgun (WGS) entry which is preliminary data.</text>
</comment>
<name>A0ACC0UPW0_9AGAM</name>
<proteinExistence type="predicted"/>
<gene>
    <name evidence="1" type="ORF">F5148DRAFT_972766</name>
</gene>
<accession>A0ACC0UPW0</accession>
<dbReference type="EMBL" id="JAGFNK010000005">
    <property type="protein sequence ID" value="KAI9512882.1"/>
    <property type="molecule type" value="Genomic_DNA"/>
</dbReference>